<evidence type="ECO:0000256" key="1">
    <source>
        <dbReference type="SAM" id="Phobius"/>
    </source>
</evidence>
<organism evidence="4 5">
    <name type="scientific">Flavivirga jejuensis</name>
    <dbReference type="NCBI Taxonomy" id="870487"/>
    <lineage>
        <taxon>Bacteria</taxon>
        <taxon>Pseudomonadati</taxon>
        <taxon>Bacteroidota</taxon>
        <taxon>Flavobacteriia</taxon>
        <taxon>Flavobacteriales</taxon>
        <taxon>Flavobacteriaceae</taxon>
        <taxon>Flavivirga</taxon>
    </lineage>
</organism>
<dbReference type="PANTHER" id="PTHR30273:SF2">
    <property type="entry name" value="PROTEIN FECR"/>
    <property type="match status" value="1"/>
</dbReference>
<dbReference type="InterPro" id="IPR032508">
    <property type="entry name" value="FecR_C"/>
</dbReference>
<feature type="transmembrane region" description="Helical" evidence="1">
    <location>
        <begin position="79"/>
        <end position="101"/>
    </location>
</feature>
<keyword evidence="1" id="KW-0472">Membrane</keyword>
<evidence type="ECO:0000313" key="4">
    <source>
        <dbReference type="EMBL" id="MDO5976130.1"/>
    </source>
</evidence>
<feature type="domain" description="FecR protein" evidence="2">
    <location>
        <begin position="180"/>
        <end position="271"/>
    </location>
</feature>
<sequence>MINPKIKKLLVRYVTDSLTDNEEDILLEWLTFSKNRLLFKNYIQINYAINYNLNDIDTNDIKKMLFLKIRKDKSIYYKYNLNTVFKYAALFIIFLGLGYAYQQDYFRNKIEQPKLNIPNEAITLQLDNGEIKILNEEKTSEVKDEKGNILGTQNKTKLVYKSKNNTEKYSFVYNTLFVPYGKQFEIQLSEGTTVFLNSGTTFKYPVEFIEGKDRLVYVEGEAFFEVVKNVEHPFIVNANDINIQVLGTKFNVSSYKEDMSINTVLVEGAVNLYDKESTYNTKTAIVLKPGYKATWNKSNNEALIEKVDVELYSAWIDGKIVFRHMAFNDIIKILERHYNIDIINNNKILGDKLFTANFDIESIDQVLKSFNENHSIAYSIENNQVIIN</sequence>
<name>A0ABT8WSH5_9FLAO</name>
<dbReference type="Gene3D" id="3.55.50.30">
    <property type="match status" value="1"/>
</dbReference>
<gene>
    <name evidence="4" type="ORF">Q4Q40_18170</name>
</gene>
<protein>
    <submittedName>
        <fullName evidence="4">DUF4974 domain-containing protein</fullName>
    </submittedName>
</protein>
<feature type="domain" description="Protein FecR C-terminal" evidence="3">
    <location>
        <begin position="319"/>
        <end position="387"/>
    </location>
</feature>
<dbReference type="Pfam" id="PF16344">
    <property type="entry name" value="FecR_C"/>
    <property type="match status" value="1"/>
</dbReference>
<dbReference type="Proteomes" id="UP001176806">
    <property type="component" value="Unassembled WGS sequence"/>
</dbReference>
<evidence type="ECO:0000259" key="2">
    <source>
        <dbReference type="Pfam" id="PF04773"/>
    </source>
</evidence>
<accession>A0ABT8WSH5</accession>
<dbReference type="EMBL" id="JAUOEL010000007">
    <property type="protein sequence ID" value="MDO5976130.1"/>
    <property type="molecule type" value="Genomic_DNA"/>
</dbReference>
<proteinExistence type="predicted"/>
<dbReference type="RefSeq" id="WP_303303392.1">
    <property type="nucleotide sequence ID" value="NZ_BAABDA010000004.1"/>
</dbReference>
<keyword evidence="5" id="KW-1185">Reference proteome</keyword>
<dbReference type="Pfam" id="PF04773">
    <property type="entry name" value="FecR"/>
    <property type="match status" value="1"/>
</dbReference>
<evidence type="ECO:0000313" key="5">
    <source>
        <dbReference type="Proteomes" id="UP001176806"/>
    </source>
</evidence>
<dbReference type="Gene3D" id="2.60.120.1440">
    <property type="match status" value="1"/>
</dbReference>
<evidence type="ECO:0000259" key="3">
    <source>
        <dbReference type="Pfam" id="PF16344"/>
    </source>
</evidence>
<keyword evidence="1" id="KW-1133">Transmembrane helix</keyword>
<dbReference type="InterPro" id="IPR012373">
    <property type="entry name" value="Ferrdict_sens_TM"/>
</dbReference>
<dbReference type="InterPro" id="IPR006860">
    <property type="entry name" value="FecR"/>
</dbReference>
<comment type="caution">
    <text evidence="4">The sequence shown here is derived from an EMBL/GenBank/DDBJ whole genome shotgun (WGS) entry which is preliminary data.</text>
</comment>
<reference evidence="4" key="1">
    <citation type="submission" date="2023-07" db="EMBL/GenBank/DDBJ databases">
        <title>Two novel species in the genus Flavivirga.</title>
        <authorList>
            <person name="Kwon K."/>
        </authorList>
    </citation>
    <scope>NUCLEOTIDE SEQUENCE</scope>
    <source>
        <strain evidence="4">KACC 14158</strain>
    </source>
</reference>
<dbReference type="PANTHER" id="PTHR30273">
    <property type="entry name" value="PERIPLASMIC SIGNAL SENSOR AND SIGMA FACTOR ACTIVATOR FECR-RELATED"/>
    <property type="match status" value="1"/>
</dbReference>
<keyword evidence="1" id="KW-0812">Transmembrane</keyword>